<evidence type="ECO:0000313" key="4">
    <source>
        <dbReference type="Proteomes" id="UP001138802"/>
    </source>
</evidence>
<comment type="caution">
    <text evidence="3">The sequence shown here is derived from an EMBL/GenBank/DDBJ whole genome shotgun (WGS) entry which is preliminary data.</text>
</comment>
<keyword evidence="4" id="KW-1185">Reference proteome</keyword>
<comment type="similarity">
    <text evidence="1 2">Belongs to the phD/YefM antitoxin family.</text>
</comment>
<evidence type="ECO:0000256" key="2">
    <source>
        <dbReference type="RuleBase" id="RU362080"/>
    </source>
</evidence>
<organism evidence="3 4">
    <name type="scientific">Thiocapsa imhoffii</name>
    <dbReference type="NCBI Taxonomy" id="382777"/>
    <lineage>
        <taxon>Bacteria</taxon>
        <taxon>Pseudomonadati</taxon>
        <taxon>Pseudomonadota</taxon>
        <taxon>Gammaproteobacteria</taxon>
        <taxon>Chromatiales</taxon>
        <taxon>Chromatiaceae</taxon>
        <taxon>Thiocapsa</taxon>
    </lineage>
</organism>
<protein>
    <recommendedName>
        <fullName evidence="2">Antitoxin</fullName>
    </recommendedName>
</protein>
<sequence>MQVNMLEAKSQLSSLIVAAERGEEVLIARNGVPVARIVPYAPSRVKPPGAWKGQVPYSTEWRSAETDQAVERLFADDDDDAPAP</sequence>
<evidence type="ECO:0000313" key="3">
    <source>
        <dbReference type="EMBL" id="MBK1643557.1"/>
    </source>
</evidence>
<dbReference type="Gene3D" id="3.40.1620.10">
    <property type="entry name" value="YefM-like domain"/>
    <property type="match status" value="1"/>
</dbReference>
<dbReference type="SUPFAM" id="SSF143120">
    <property type="entry name" value="YefM-like"/>
    <property type="match status" value="1"/>
</dbReference>
<dbReference type="Proteomes" id="UP001138802">
    <property type="component" value="Unassembled WGS sequence"/>
</dbReference>
<evidence type="ECO:0000256" key="1">
    <source>
        <dbReference type="ARBA" id="ARBA00009981"/>
    </source>
</evidence>
<comment type="function">
    <text evidence="2">Antitoxin component of a type II toxin-antitoxin (TA) system.</text>
</comment>
<dbReference type="EMBL" id="NRSD01000002">
    <property type="protein sequence ID" value="MBK1643557.1"/>
    <property type="molecule type" value="Genomic_DNA"/>
</dbReference>
<dbReference type="AlphaFoldDB" id="A0A9X0WF78"/>
<dbReference type="InterPro" id="IPR036165">
    <property type="entry name" value="YefM-like_sf"/>
</dbReference>
<dbReference type="NCBIfam" id="TIGR01552">
    <property type="entry name" value="phd_fam"/>
    <property type="match status" value="1"/>
</dbReference>
<name>A0A9X0WF78_9GAMM</name>
<dbReference type="InterPro" id="IPR006442">
    <property type="entry name" value="Antitoxin_Phd/YefM"/>
</dbReference>
<dbReference type="Pfam" id="PF02604">
    <property type="entry name" value="PhdYeFM_antitox"/>
    <property type="match status" value="1"/>
</dbReference>
<accession>A0A9X0WF78</accession>
<gene>
    <name evidence="3" type="ORF">CKO25_02555</name>
</gene>
<reference evidence="3 4" key="1">
    <citation type="journal article" date="2020" name="Microorganisms">
        <title>Osmotic Adaptation and Compatible Solute Biosynthesis of Phototrophic Bacteria as Revealed from Genome Analyses.</title>
        <authorList>
            <person name="Imhoff J.F."/>
            <person name="Rahn T."/>
            <person name="Kunzel S."/>
            <person name="Keller A."/>
            <person name="Neulinger S.C."/>
        </authorList>
    </citation>
    <scope>NUCLEOTIDE SEQUENCE [LARGE SCALE GENOMIC DNA]</scope>
    <source>
        <strain evidence="3 4">DSM 21303</strain>
    </source>
</reference>
<dbReference type="RefSeq" id="WP_200386370.1">
    <property type="nucleotide sequence ID" value="NZ_NRSD01000002.1"/>
</dbReference>
<proteinExistence type="inferred from homology"/>